<dbReference type="PANTHER" id="PTHR43546:SF3">
    <property type="entry name" value="UPF0173 METAL-DEPENDENT HYDROLASE MJ1163"/>
    <property type="match status" value="1"/>
</dbReference>
<evidence type="ECO:0000259" key="1">
    <source>
        <dbReference type="SMART" id="SM00849"/>
    </source>
</evidence>
<dbReference type="SMART" id="SM00849">
    <property type="entry name" value="Lactamase_B"/>
    <property type="match status" value="1"/>
</dbReference>
<evidence type="ECO:0000313" key="2">
    <source>
        <dbReference type="EMBL" id="MQY12819.1"/>
    </source>
</evidence>
<dbReference type="AlphaFoldDB" id="A0A7K0CH59"/>
<name>A0A7K0CH59_9ACTN</name>
<feature type="domain" description="Metallo-beta-lactamase" evidence="1">
    <location>
        <begin position="7"/>
        <end position="165"/>
    </location>
</feature>
<dbReference type="Proteomes" id="UP000466345">
    <property type="component" value="Unassembled WGS sequence"/>
</dbReference>
<sequence>MRLIKYTHSCVRYEQPGGGVLVIDPGIWSEPEALRGADAVLISHEHADHIDPAHLKDHPATVYAPADADLPGVDFVPVTAGETFTAAGFRISAHGGRHALIYGDEPNCANLAYLVDGVYHPGDSLHVPDAPVETLLVPLHGSWMRVSEAIDFVRAIAPERAFGIHDAQINERGLEGAVGWVEEKCGAPMRWLAPGESA</sequence>
<accession>A0A7K0CH59</accession>
<dbReference type="EMBL" id="WEGJ01000009">
    <property type="protein sequence ID" value="MQY12819.1"/>
    <property type="molecule type" value="Genomic_DNA"/>
</dbReference>
<dbReference type="OrthoDB" id="3190691at2"/>
<dbReference type="InterPro" id="IPR036866">
    <property type="entry name" value="RibonucZ/Hydroxyglut_hydro"/>
</dbReference>
<organism evidence="2 3">
    <name type="scientific">Streptomyces smaragdinus</name>
    <dbReference type="NCBI Taxonomy" id="2585196"/>
    <lineage>
        <taxon>Bacteria</taxon>
        <taxon>Bacillati</taxon>
        <taxon>Actinomycetota</taxon>
        <taxon>Actinomycetes</taxon>
        <taxon>Kitasatosporales</taxon>
        <taxon>Streptomycetaceae</taxon>
        <taxon>Streptomyces</taxon>
    </lineage>
</organism>
<evidence type="ECO:0000313" key="3">
    <source>
        <dbReference type="Proteomes" id="UP000466345"/>
    </source>
</evidence>
<keyword evidence="3" id="KW-1185">Reference proteome</keyword>
<dbReference type="InterPro" id="IPR050114">
    <property type="entry name" value="UPF0173_UPF0282_UlaG_hydrolase"/>
</dbReference>
<dbReference type="SUPFAM" id="SSF56281">
    <property type="entry name" value="Metallo-hydrolase/oxidoreductase"/>
    <property type="match status" value="1"/>
</dbReference>
<dbReference type="RefSeq" id="WP_153452434.1">
    <property type="nucleotide sequence ID" value="NZ_WEGJ01000009.1"/>
</dbReference>
<comment type="caution">
    <text evidence="2">The sequence shown here is derived from an EMBL/GenBank/DDBJ whole genome shotgun (WGS) entry which is preliminary data.</text>
</comment>
<dbReference type="Gene3D" id="3.60.15.10">
    <property type="entry name" value="Ribonuclease Z/Hydroxyacylglutathione hydrolase-like"/>
    <property type="match status" value="1"/>
</dbReference>
<reference evidence="2 3" key="1">
    <citation type="submission" date="2019-10" db="EMBL/GenBank/DDBJ databases">
        <title>Streptomyces smaragdinus sp. nov. and Streptomyces fabii sp. nov., isolated from the gut of fungus growing-termite Macrotermes natalensis.</title>
        <authorList>
            <person name="Schwitalla J."/>
            <person name="Benndorf R."/>
            <person name="Martin K."/>
            <person name="De Beer W."/>
            <person name="Kaster A.-K."/>
            <person name="Vollmers J."/>
            <person name="Poulsen M."/>
            <person name="Beemelmanns C."/>
        </authorList>
    </citation>
    <scope>NUCLEOTIDE SEQUENCE [LARGE SCALE GENOMIC DNA]</scope>
    <source>
        <strain evidence="2 3">RB5</strain>
    </source>
</reference>
<dbReference type="Pfam" id="PF13483">
    <property type="entry name" value="Lactamase_B_3"/>
    <property type="match status" value="1"/>
</dbReference>
<proteinExistence type="predicted"/>
<gene>
    <name evidence="2" type="ORF">SRB5_29580</name>
</gene>
<dbReference type="PANTHER" id="PTHR43546">
    <property type="entry name" value="UPF0173 METAL-DEPENDENT HYDROLASE MJ1163-RELATED"/>
    <property type="match status" value="1"/>
</dbReference>
<dbReference type="InterPro" id="IPR001279">
    <property type="entry name" value="Metallo-B-lactamas"/>
</dbReference>
<protein>
    <recommendedName>
        <fullName evidence="1">Metallo-beta-lactamase domain-containing protein</fullName>
    </recommendedName>
</protein>